<sequence length="122" mass="13717">MKSYVVALALGMLLAAFYAVQNSGTVIVKFLTWQWSLHQGIWEVLVFAAGAVLMWITSLFAQLEYKNRYKSDTKELKRRIAELEDEKRSLLNALQREGNAGSRGDAFPQGEYAANEGVEAEK</sequence>
<dbReference type="AlphaFoldDB" id="A0A7V7BYL7"/>
<evidence type="ECO:0000256" key="1">
    <source>
        <dbReference type="ARBA" id="ARBA00022475"/>
    </source>
</evidence>
<organism evidence="8 9">
    <name type="scientific">Acetomicrobium hydrogeniformans</name>
    <dbReference type="NCBI Taxonomy" id="649746"/>
    <lineage>
        <taxon>Bacteria</taxon>
        <taxon>Thermotogati</taxon>
        <taxon>Synergistota</taxon>
        <taxon>Synergistia</taxon>
        <taxon>Synergistales</taxon>
        <taxon>Acetomicrobiaceae</taxon>
        <taxon>Acetomicrobium</taxon>
    </lineage>
</organism>
<keyword evidence="2 6" id="KW-0812">Transmembrane</keyword>
<dbReference type="InterPro" id="IPR010445">
    <property type="entry name" value="LapA_dom"/>
</dbReference>
<evidence type="ECO:0000256" key="3">
    <source>
        <dbReference type="ARBA" id="ARBA00022989"/>
    </source>
</evidence>
<keyword evidence="4 6" id="KW-0472">Membrane</keyword>
<evidence type="ECO:0000256" key="4">
    <source>
        <dbReference type="ARBA" id="ARBA00023136"/>
    </source>
</evidence>
<comment type="caution">
    <text evidence="8">The sequence shown here is derived from an EMBL/GenBank/DDBJ whole genome shotgun (WGS) entry which is preliminary data.</text>
</comment>
<dbReference type="RefSeq" id="WP_273003151.1">
    <property type="nucleotide sequence ID" value="NZ_DURU01000119.1"/>
</dbReference>
<name>A0A7V7BYL7_9BACT</name>
<evidence type="ECO:0000256" key="5">
    <source>
        <dbReference type="SAM" id="MobiDB-lite"/>
    </source>
</evidence>
<dbReference type="Proteomes" id="UP000525027">
    <property type="component" value="Unassembled WGS sequence"/>
</dbReference>
<keyword evidence="1" id="KW-1003">Cell membrane</keyword>
<evidence type="ECO:0000313" key="9">
    <source>
        <dbReference type="Proteomes" id="UP000525027"/>
    </source>
</evidence>
<gene>
    <name evidence="8" type="ORF">GX397_06765</name>
</gene>
<feature type="domain" description="Lipopolysaccharide assembly protein A" evidence="7">
    <location>
        <begin position="21"/>
        <end position="87"/>
    </location>
</feature>
<feature type="region of interest" description="Disordered" evidence="5">
    <location>
        <begin position="97"/>
        <end position="122"/>
    </location>
</feature>
<dbReference type="EMBL" id="DURU01000119">
    <property type="protein sequence ID" value="HHZ04740.1"/>
    <property type="molecule type" value="Genomic_DNA"/>
</dbReference>
<dbReference type="Pfam" id="PF06305">
    <property type="entry name" value="LapA_dom"/>
    <property type="match status" value="1"/>
</dbReference>
<dbReference type="GO" id="GO:0005886">
    <property type="term" value="C:plasma membrane"/>
    <property type="evidence" value="ECO:0007669"/>
    <property type="project" value="InterPro"/>
</dbReference>
<evidence type="ECO:0000256" key="6">
    <source>
        <dbReference type="SAM" id="Phobius"/>
    </source>
</evidence>
<evidence type="ECO:0000259" key="7">
    <source>
        <dbReference type="Pfam" id="PF06305"/>
    </source>
</evidence>
<accession>A0A7V7BYL7</accession>
<feature type="transmembrane region" description="Helical" evidence="6">
    <location>
        <begin position="41"/>
        <end position="61"/>
    </location>
</feature>
<evidence type="ECO:0000256" key="2">
    <source>
        <dbReference type="ARBA" id="ARBA00022692"/>
    </source>
</evidence>
<keyword evidence="3 6" id="KW-1133">Transmembrane helix</keyword>
<reference evidence="8 9" key="1">
    <citation type="journal article" date="2020" name="Biotechnol. Biofuels">
        <title>New insights from the biogas microbiome by comprehensive genome-resolved metagenomics of nearly 1600 species originating from multiple anaerobic digesters.</title>
        <authorList>
            <person name="Campanaro S."/>
            <person name="Treu L."/>
            <person name="Rodriguez-R L.M."/>
            <person name="Kovalovszki A."/>
            <person name="Ziels R.M."/>
            <person name="Maus I."/>
            <person name="Zhu X."/>
            <person name="Kougias P.G."/>
            <person name="Basile A."/>
            <person name="Luo G."/>
            <person name="Schluter A."/>
            <person name="Konstantinidis K.T."/>
            <person name="Angelidaki I."/>
        </authorList>
    </citation>
    <scope>NUCLEOTIDE SEQUENCE [LARGE SCALE GENOMIC DNA]</scope>
    <source>
        <strain evidence="8">AS25fmACSIPFO_94</strain>
    </source>
</reference>
<evidence type="ECO:0000313" key="8">
    <source>
        <dbReference type="EMBL" id="HHZ04740.1"/>
    </source>
</evidence>
<protein>
    <submittedName>
        <fullName evidence="8">LapA family protein</fullName>
    </submittedName>
</protein>
<proteinExistence type="predicted"/>